<name>A0AAV2CRT7_9ROSI</name>
<proteinExistence type="predicted"/>
<dbReference type="Proteomes" id="UP001497516">
    <property type="component" value="Chromosome 10"/>
</dbReference>
<evidence type="ECO:0000313" key="2">
    <source>
        <dbReference type="Proteomes" id="UP001497516"/>
    </source>
</evidence>
<dbReference type="AlphaFoldDB" id="A0AAV2CRT7"/>
<organism evidence="1 2">
    <name type="scientific">Linum trigynum</name>
    <dbReference type="NCBI Taxonomy" id="586398"/>
    <lineage>
        <taxon>Eukaryota</taxon>
        <taxon>Viridiplantae</taxon>
        <taxon>Streptophyta</taxon>
        <taxon>Embryophyta</taxon>
        <taxon>Tracheophyta</taxon>
        <taxon>Spermatophyta</taxon>
        <taxon>Magnoliopsida</taxon>
        <taxon>eudicotyledons</taxon>
        <taxon>Gunneridae</taxon>
        <taxon>Pentapetalae</taxon>
        <taxon>rosids</taxon>
        <taxon>fabids</taxon>
        <taxon>Malpighiales</taxon>
        <taxon>Linaceae</taxon>
        <taxon>Linum</taxon>
    </lineage>
</organism>
<accession>A0AAV2CRT7</accession>
<protein>
    <submittedName>
        <fullName evidence="1">Uncharacterized protein</fullName>
    </submittedName>
</protein>
<evidence type="ECO:0000313" key="1">
    <source>
        <dbReference type="EMBL" id="CAL1359025.1"/>
    </source>
</evidence>
<keyword evidence="2" id="KW-1185">Reference proteome</keyword>
<sequence>MFTFLIPFYSFYQPYQSNISTAVSRPDFGDSQVSKARGLIVVVSTLGDGYLEGGSLVQAATLILKIISAKFISFEWIDTFLWSSSDDNLVASGIFGCSEIV</sequence>
<dbReference type="EMBL" id="OZ034814">
    <property type="protein sequence ID" value="CAL1359025.1"/>
    <property type="molecule type" value="Genomic_DNA"/>
</dbReference>
<gene>
    <name evidence="1" type="ORF">LTRI10_LOCUS6542</name>
</gene>
<reference evidence="1 2" key="1">
    <citation type="submission" date="2024-04" db="EMBL/GenBank/DDBJ databases">
        <authorList>
            <person name="Fracassetti M."/>
        </authorList>
    </citation>
    <scope>NUCLEOTIDE SEQUENCE [LARGE SCALE GENOMIC DNA]</scope>
</reference>